<feature type="region of interest" description="Disordered" evidence="1">
    <location>
        <begin position="1"/>
        <end position="36"/>
    </location>
</feature>
<feature type="compositionally biased region" description="Basic and acidic residues" evidence="1">
    <location>
        <begin position="172"/>
        <end position="182"/>
    </location>
</feature>
<dbReference type="InterPro" id="IPR025241">
    <property type="entry name" value="DUF4190"/>
</dbReference>
<keyword evidence="2" id="KW-0472">Membrane</keyword>
<feature type="domain" description="Septum formation-related" evidence="4">
    <location>
        <begin position="130"/>
        <end position="231"/>
    </location>
</feature>
<evidence type="ECO:0000259" key="4">
    <source>
        <dbReference type="Pfam" id="PF13845"/>
    </source>
</evidence>
<proteinExistence type="predicted"/>
<evidence type="ECO:0000256" key="2">
    <source>
        <dbReference type="SAM" id="Phobius"/>
    </source>
</evidence>
<evidence type="ECO:0000313" key="5">
    <source>
        <dbReference type="EMBL" id="GHI74103.1"/>
    </source>
</evidence>
<dbReference type="Proteomes" id="UP000613974">
    <property type="component" value="Unassembled WGS sequence"/>
</dbReference>
<keyword evidence="2" id="KW-1133">Transmembrane helix</keyword>
<dbReference type="Pfam" id="PF13828">
    <property type="entry name" value="DUF4190"/>
    <property type="match status" value="1"/>
</dbReference>
<organism evidence="5 6">
    <name type="scientific">Streptomyces nojiriensis</name>
    <dbReference type="NCBI Taxonomy" id="66374"/>
    <lineage>
        <taxon>Bacteria</taxon>
        <taxon>Bacillati</taxon>
        <taxon>Actinomycetota</taxon>
        <taxon>Actinomycetes</taxon>
        <taxon>Kitasatosporales</taxon>
        <taxon>Streptomycetaceae</taxon>
        <taxon>Streptomyces</taxon>
    </lineage>
</organism>
<feature type="compositionally biased region" description="Pro residues" evidence="1">
    <location>
        <begin position="1"/>
        <end position="30"/>
    </location>
</feature>
<feature type="region of interest" description="Disordered" evidence="1">
    <location>
        <begin position="368"/>
        <end position="390"/>
    </location>
</feature>
<dbReference type="GeneID" id="95592319"/>
<evidence type="ECO:0000313" key="6">
    <source>
        <dbReference type="Proteomes" id="UP000613974"/>
    </source>
</evidence>
<sequence>MSTPPSPPPGPGHSWPPPPPHWQGWGPPPGHGQQPPALNGFALASLLSGLLCFPPLGVAFGIAALVQITKRGDRGKALAIVGLVVSVVMTGVLVFTAGRFLSAADDRFPSLSEYTDVEGELTDLGDLRAGDCFNVPGGDLVDERPVTYRIDCARVHHGEVTASKALDAPDVPESREADRASEDACWKAQDEYAMDTWALPEYAEMFYYAPSRESWREGDRTLLCVIGTTDEEWRGSLRKDAGMLKPEQSAFLRAANTVEFVMSRPPEDDVEDALPAYQAWAREVHAVLGAEAKVLQGDAARAGLEKAVPAQLAEIEAARAQWQRASQARTPEEFDKQWDRALAAMSMETERALRGAYGLSTVIPQWLQDSRSDAEDPDGGTGEGPSSESV</sequence>
<keyword evidence="2" id="KW-0812">Transmembrane</keyword>
<keyword evidence="6" id="KW-1185">Reference proteome</keyword>
<dbReference type="RefSeq" id="WP_189732836.1">
    <property type="nucleotide sequence ID" value="NZ_BMRL01000001.1"/>
</dbReference>
<feature type="transmembrane region" description="Helical" evidence="2">
    <location>
        <begin position="78"/>
        <end position="101"/>
    </location>
</feature>
<feature type="domain" description="DUF4190" evidence="3">
    <location>
        <begin position="42"/>
        <end position="94"/>
    </location>
</feature>
<name>A0ABQ3T132_9ACTN</name>
<feature type="region of interest" description="Disordered" evidence="1">
    <location>
        <begin position="163"/>
        <end position="182"/>
    </location>
</feature>
<comment type="caution">
    <text evidence="5">The sequence shown here is derived from an EMBL/GenBank/DDBJ whole genome shotgun (WGS) entry which is preliminary data.</text>
</comment>
<dbReference type="EMBL" id="BNEC01000005">
    <property type="protein sequence ID" value="GHI74103.1"/>
    <property type="molecule type" value="Genomic_DNA"/>
</dbReference>
<accession>A0ABQ3T132</accession>
<reference evidence="6" key="1">
    <citation type="submission" date="2023-07" db="EMBL/GenBank/DDBJ databases">
        <title>Whole genome shotgun sequence of Streptomyces nojiriensis NBRC 13794.</title>
        <authorList>
            <person name="Komaki H."/>
            <person name="Tamura T."/>
        </authorList>
    </citation>
    <scope>NUCLEOTIDE SEQUENCE [LARGE SCALE GENOMIC DNA]</scope>
    <source>
        <strain evidence="6">NBRC 13794</strain>
    </source>
</reference>
<dbReference type="InterPro" id="IPR026004">
    <property type="entry name" value="Septum_form"/>
</dbReference>
<evidence type="ECO:0008006" key="7">
    <source>
        <dbReference type="Google" id="ProtNLM"/>
    </source>
</evidence>
<dbReference type="Pfam" id="PF13845">
    <property type="entry name" value="Septum_form"/>
    <property type="match status" value="1"/>
</dbReference>
<feature type="transmembrane region" description="Helical" evidence="2">
    <location>
        <begin position="41"/>
        <end position="66"/>
    </location>
</feature>
<evidence type="ECO:0000256" key="1">
    <source>
        <dbReference type="SAM" id="MobiDB-lite"/>
    </source>
</evidence>
<evidence type="ECO:0000259" key="3">
    <source>
        <dbReference type="Pfam" id="PF13828"/>
    </source>
</evidence>
<gene>
    <name evidence="5" type="ORF">Snoj_80210</name>
</gene>
<protein>
    <recommendedName>
        <fullName evidence="7">DUF4190 domain-containing protein</fullName>
    </recommendedName>
</protein>